<keyword evidence="1" id="KW-0812">Transmembrane</keyword>
<dbReference type="InterPro" id="IPR007047">
    <property type="entry name" value="Flp_Fap"/>
</dbReference>
<evidence type="ECO:0000256" key="1">
    <source>
        <dbReference type="SAM" id="Phobius"/>
    </source>
</evidence>
<reference evidence="3 5" key="4">
    <citation type="submission" date="2016-10" db="EMBL/GenBank/DDBJ databases">
        <authorList>
            <person name="de Groot N.N."/>
        </authorList>
    </citation>
    <scope>NUCLEOTIDE SEQUENCE [LARGE SCALE GENOMIC DNA]</scope>
    <source>
        <strain evidence="3 5">Nl13</strain>
    </source>
</reference>
<dbReference type="Proteomes" id="UP000002718">
    <property type="component" value="Chromosome"/>
</dbReference>
<dbReference type="RefSeq" id="WP_011381655.1">
    <property type="nucleotide sequence ID" value="NC_007614.1"/>
</dbReference>
<dbReference type="eggNOG" id="COG3847">
    <property type="taxonomic scope" value="Bacteria"/>
</dbReference>
<dbReference type="AlphaFoldDB" id="Q2Y6G7"/>
<accession>Q2Y6G7</accession>
<evidence type="ECO:0000313" key="2">
    <source>
        <dbReference type="EMBL" id="ABB75654.1"/>
    </source>
</evidence>
<reference evidence="4" key="1">
    <citation type="submission" date="2005-08" db="EMBL/GenBank/DDBJ databases">
        <title>Complete sequence of chromosome 1 of Nitrosospira multiformis ATCC 25196.</title>
        <authorList>
            <person name="Copeland A."/>
            <person name="Lucas S."/>
            <person name="Lapidus A."/>
            <person name="Barry K."/>
            <person name="Detter J.C."/>
            <person name="Glavina T."/>
            <person name="Hammon N."/>
            <person name="Israni S."/>
            <person name="Pitluck S."/>
            <person name="Chain P."/>
            <person name="Malfatti S."/>
            <person name="Shin M."/>
            <person name="Vergez L."/>
            <person name="Schmutz J."/>
            <person name="Larimer F."/>
            <person name="Land M."/>
            <person name="Hauser L."/>
            <person name="Kyrpides N."/>
            <person name="Lykidis A."/>
            <person name="Richardson P."/>
        </authorList>
    </citation>
    <scope>NUCLEOTIDE SEQUENCE [LARGE SCALE GENOMIC DNA]</scope>
    <source>
        <strain evidence="4">ATCC 25196 / NCIMB 11849 / C 71</strain>
    </source>
</reference>
<dbReference type="Pfam" id="PF04964">
    <property type="entry name" value="Flp_Fap"/>
    <property type="match status" value="1"/>
</dbReference>
<feature type="transmembrane region" description="Helical" evidence="1">
    <location>
        <begin position="20"/>
        <end position="38"/>
    </location>
</feature>
<reference evidence="2 4" key="3">
    <citation type="journal article" date="2008" name="Appl. Environ. Microbiol.">
        <title>Complete genome sequence of Nitrosospira multiformis, an ammonia-oxidizing bacterium from the soil environment.</title>
        <authorList>
            <person name="Norton J.M."/>
            <person name="Klotz M.G."/>
            <person name="Stein L.Y."/>
            <person name="Arp D.J."/>
            <person name="Bottomley P.J."/>
            <person name="Chain P.S."/>
            <person name="Hauser L.J."/>
            <person name="Land M.L."/>
            <person name="Larimer F.W."/>
            <person name="Shin M.W."/>
            <person name="Starkenburg S.R."/>
        </authorList>
    </citation>
    <scope>NUCLEOTIDE SEQUENCE [LARGE SCALE GENOMIC DNA]</scope>
    <source>
        <strain evidence="2">ATCC 25196</strain>
        <strain evidence="4">ATCC 25196 / NCIMB 11849 / C 71</strain>
    </source>
</reference>
<keyword evidence="1" id="KW-0472">Membrane</keyword>
<sequence length="60" mass="6220">MNKIAQGMKQFLNDEEGVTAIEYALIAALIAVAIITAVRQVGTDLNLVFGAISTALSGAI</sequence>
<evidence type="ECO:0000313" key="5">
    <source>
        <dbReference type="Proteomes" id="UP000236751"/>
    </source>
</evidence>
<dbReference type="KEGG" id="nmu:Nmul_A2363"/>
<dbReference type="HOGENOM" id="CLU_171854_6_1_4"/>
<organism evidence="2 4">
    <name type="scientific">Nitrosospira multiformis (strain ATCC 25196 / NCIMB 11849 / C 71)</name>
    <dbReference type="NCBI Taxonomy" id="323848"/>
    <lineage>
        <taxon>Bacteria</taxon>
        <taxon>Pseudomonadati</taxon>
        <taxon>Pseudomonadota</taxon>
        <taxon>Betaproteobacteria</taxon>
        <taxon>Nitrosomonadales</taxon>
        <taxon>Nitrosomonadaceae</taxon>
        <taxon>Nitrosospira</taxon>
    </lineage>
</organism>
<keyword evidence="1" id="KW-1133">Transmembrane helix</keyword>
<dbReference type="STRING" id="323848.Nmul_A2363"/>
<evidence type="ECO:0000313" key="3">
    <source>
        <dbReference type="EMBL" id="SEF93052.1"/>
    </source>
</evidence>
<evidence type="ECO:0000313" key="4">
    <source>
        <dbReference type="Proteomes" id="UP000002718"/>
    </source>
</evidence>
<gene>
    <name evidence="2" type="ordered locus">Nmul_A2363</name>
    <name evidence="3" type="ORF">SAMN05216403_11616</name>
</gene>
<dbReference type="EMBL" id="FNVK01000016">
    <property type="protein sequence ID" value="SEF93052.1"/>
    <property type="molecule type" value="Genomic_DNA"/>
</dbReference>
<name>Q2Y6G7_NITMU</name>
<keyword evidence="4" id="KW-1185">Reference proteome</keyword>
<dbReference type="EMBL" id="CP000103">
    <property type="protein sequence ID" value="ABB75654.1"/>
    <property type="molecule type" value="Genomic_DNA"/>
</dbReference>
<proteinExistence type="predicted"/>
<protein>
    <submittedName>
        <fullName evidence="2">Flp/Fap pilin component</fullName>
    </submittedName>
    <submittedName>
        <fullName evidence="3">Pilus assembly protein Flp/PilA</fullName>
    </submittedName>
</protein>
<reference evidence="2" key="2">
    <citation type="submission" date="2005-08" db="EMBL/GenBank/DDBJ databases">
        <title>Complete sequence of Chromosome 1 of Nitrosospira multiformis ATCC 25196.</title>
        <authorList>
            <consortium name="US DOE Joint Genome Institute"/>
            <person name="Copeland A."/>
            <person name="Lucas S."/>
            <person name="Lapidus A."/>
            <person name="Barry K."/>
            <person name="Detter J.C."/>
            <person name="Glavina T."/>
            <person name="Hammon N."/>
            <person name="Israni S."/>
            <person name="Pitluck S."/>
            <person name="Chain P."/>
            <person name="Malfatti S."/>
            <person name="Shin M."/>
            <person name="Vergez L."/>
            <person name="Schmutz J."/>
            <person name="Larimer F."/>
            <person name="Land M."/>
            <person name="Hauser L."/>
            <person name="Kyrpides N."/>
            <person name="Lykidis A."/>
            <person name="Richardson P."/>
        </authorList>
    </citation>
    <scope>NUCLEOTIDE SEQUENCE</scope>
    <source>
        <strain evidence="2">ATCC 25196</strain>
    </source>
</reference>
<dbReference type="Proteomes" id="UP000236751">
    <property type="component" value="Unassembled WGS sequence"/>
</dbReference>